<protein>
    <submittedName>
        <fullName evidence="1">Uncharacterized protein</fullName>
    </submittedName>
</protein>
<evidence type="ECO:0000313" key="2">
    <source>
        <dbReference type="Proteomes" id="UP000178129"/>
    </source>
</evidence>
<sequence length="386" mass="41954">MSFAGFPKRPATSSSFAAAAISIPNLVLERQLYHHFVAPSVLHKRVDMKELSAAGITHPPMVLSRFNPCPAGVPDTPPVLSSAFRGRNQPGPSVRSQRQVSCVPDADFAKAQYISGLKRASGDIVHVGKNKKLVTVLAQAFDRRSVWLSSLLEIKLVSCDSERNTRATLHRLCSEDHGTCVSTKPSDGTISSFHFCIQAAEGRAPHIKRRDYCAARTSATSNLTGRGSVLTMSLCLIPSRRPGHSELLNPFARIVTLKQVYHVIMRRRTEGGDGISDAALQVRTIFLFCCRIVSHLKVTLAPTLDSSSLSSFSKKYSTKGKCESAELIHKPSPEPQLYDAPDSVPAESIKARAGFTDSHSRDMSVELAVTREPNLAQIIAGAKVVD</sequence>
<evidence type="ECO:0000313" key="1">
    <source>
        <dbReference type="EMBL" id="CZT00781.1"/>
    </source>
</evidence>
<name>A0A1E1KRZ3_9HELO</name>
<reference evidence="2" key="1">
    <citation type="submission" date="2016-03" db="EMBL/GenBank/DDBJ databases">
        <authorList>
            <person name="Ploux O."/>
        </authorList>
    </citation>
    <scope>NUCLEOTIDE SEQUENCE [LARGE SCALE GENOMIC DNA]</scope>
    <source>
        <strain evidence="2">UK7</strain>
    </source>
</reference>
<gene>
    <name evidence="1" type="ORF">RCO7_03119</name>
</gene>
<organism evidence="1 2">
    <name type="scientific">Rhynchosporium graminicola</name>
    <dbReference type="NCBI Taxonomy" id="2792576"/>
    <lineage>
        <taxon>Eukaryota</taxon>
        <taxon>Fungi</taxon>
        <taxon>Dikarya</taxon>
        <taxon>Ascomycota</taxon>
        <taxon>Pezizomycotina</taxon>
        <taxon>Leotiomycetes</taxon>
        <taxon>Helotiales</taxon>
        <taxon>Ploettnerulaceae</taxon>
        <taxon>Rhynchosporium</taxon>
    </lineage>
</organism>
<proteinExistence type="predicted"/>
<dbReference type="InParanoid" id="A0A1E1KRZ3"/>
<accession>A0A1E1KRZ3</accession>
<dbReference type="Proteomes" id="UP000178129">
    <property type="component" value="Unassembled WGS sequence"/>
</dbReference>
<dbReference type="AlphaFoldDB" id="A0A1E1KRZ3"/>
<keyword evidence="2" id="KW-1185">Reference proteome</keyword>
<dbReference type="EMBL" id="FJUW01000020">
    <property type="protein sequence ID" value="CZT00781.1"/>
    <property type="molecule type" value="Genomic_DNA"/>
</dbReference>
<comment type="caution">
    <text evidence="1">The sequence shown here is derived from an EMBL/GenBank/DDBJ whole genome shotgun (WGS) entry which is preliminary data.</text>
</comment>